<name>A0ABN0DIN2_9VIBR</name>
<gene>
    <name evidence="1" type="ORF">VITU9109_08537</name>
</gene>
<evidence type="ECO:0000313" key="1">
    <source>
        <dbReference type="EMBL" id="EGU57154.1"/>
    </source>
</evidence>
<feature type="non-terminal residue" evidence="1">
    <location>
        <position position="36"/>
    </location>
</feature>
<dbReference type="EMBL" id="AFWI01000088">
    <property type="protein sequence ID" value="EGU57154.1"/>
    <property type="molecule type" value="Genomic_DNA"/>
</dbReference>
<protein>
    <submittedName>
        <fullName evidence="1">Uncharacterized protein</fullName>
    </submittedName>
</protein>
<proteinExistence type="predicted"/>
<sequence length="36" mass="3955">MPLQAKLILLSLLPLLLVTALTSWISIHQAKTLGEK</sequence>
<accession>A0ABN0DIN2</accession>
<evidence type="ECO:0000313" key="2">
    <source>
        <dbReference type="Proteomes" id="UP000003836"/>
    </source>
</evidence>
<reference evidence="1 2" key="1">
    <citation type="journal article" date="2012" name="Int. J. Syst. Evol. Microbiol.">
        <title>Vibrio caribbeanicus sp. nov., isolated from the marine sponge Scleritoderma cyanea.</title>
        <authorList>
            <person name="Hoffmann M."/>
            <person name="Monday S.R."/>
            <person name="Allard M.W."/>
            <person name="Strain E.A."/>
            <person name="Whittaker P."/>
            <person name="Naum M."/>
            <person name="McCarthy P.J."/>
            <person name="Lopez J.V."/>
            <person name="Fischer M."/>
            <person name="Brown E.W."/>
        </authorList>
    </citation>
    <scope>NUCLEOTIDE SEQUENCE [LARGE SCALE GENOMIC DNA]</scope>
    <source>
        <strain evidence="1 2">ATCC 19109</strain>
    </source>
</reference>
<dbReference type="Proteomes" id="UP000003836">
    <property type="component" value="Unassembled WGS sequence"/>
</dbReference>
<keyword evidence="2" id="KW-1185">Reference proteome</keyword>
<comment type="caution">
    <text evidence="1">The sequence shown here is derived from an EMBL/GenBank/DDBJ whole genome shotgun (WGS) entry which is preliminary data.</text>
</comment>
<organism evidence="1 2">
    <name type="scientific">Vibrio tubiashii ATCC 19109</name>
    <dbReference type="NCBI Taxonomy" id="1051646"/>
    <lineage>
        <taxon>Bacteria</taxon>
        <taxon>Pseudomonadati</taxon>
        <taxon>Pseudomonadota</taxon>
        <taxon>Gammaproteobacteria</taxon>
        <taxon>Vibrionales</taxon>
        <taxon>Vibrionaceae</taxon>
        <taxon>Vibrio</taxon>
        <taxon>Vibrio oreintalis group</taxon>
    </lineage>
</organism>